<evidence type="ECO:0000313" key="3">
    <source>
        <dbReference type="Proteomes" id="UP000479000"/>
    </source>
</evidence>
<evidence type="ECO:0000256" key="1">
    <source>
        <dbReference type="SAM" id="MobiDB-lite"/>
    </source>
</evidence>
<protein>
    <submittedName>
        <fullName evidence="2">Uncharacterized protein</fullName>
    </submittedName>
</protein>
<sequence>MADGPQRIRSRRTRSGSRFGSRSGPRFENGRRGAGRQRRRRTLAQGLQHFRFENPKYEPVLVEMLPAFATQSLHEFQSAIISRCTANSAILIM</sequence>
<feature type="region of interest" description="Disordered" evidence="1">
    <location>
        <begin position="1"/>
        <end position="40"/>
    </location>
</feature>
<accession>A0A6H5HDA0</accession>
<proteinExistence type="predicted"/>
<evidence type="ECO:0000313" key="2">
    <source>
        <dbReference type="EMBL" id="CAB0013864.1"/>
    </source>
</evidence>
<reference evidence="2 3" key="1">
    <citation type="submission" date="2020-02" db="EMBL/GenBank/DDBJ databases">
        <authorList>
            <person name="Ferguson B K."/>
        </authorList>
    </citation>
    <scope>NUCLEOTIDE SEQUENCE [LARGE SCALE GENOMIC DNA]</scope>
</reference>
<gene>
    <name evidence="2" type="ORF">NTEN_LOCUS18412</name>
</gene>
<keyword evidence="3" id="KW-1185">Reference proteome</keyword>
<dbReference type="AlphaFoldDB" id="A0A6H5HDA0"/>
<dbReference type="Proteomes" id="UP000479000">
    <property type="component" value="Unassembled WGS sequence"/>
</dbReference>
<name>A0A6H5HDA0_9HEMI</name>
<feature type="compositionally biased region" description="Low complexity" evidence="1">
    <location>
        <begin position="16"/>
        <end position="26"/>
    </location>
</feature>
<dbReference type="EMBL" id="CADCXU010027032">
    <property type="protein sequence ID" value="CAB0013864.1"/>
    <property type="molecule type" value="Genomic_DNA"/>
</dbReference>
<organism evidence="2 3">
    <name type="scientific">Nesidiocoris tenuis</name>
    <dbReference type="NCBI Taxonomy" id="355587"/>
    <lineage>
        <taxon>Eukaryota</taxon>
        <taxon>Metazoa</taxon>
        <taxon>Ecdysozoa</taxon>
        <taxon>Arthropoda</taxon>
        <taxon>Hexapoda</taxon>
        <taxon>Insecta</taxon>
        <taxon>Pterygota</taxon>
        <taxon>Neoptera</taxon>
        <taxon>Paraneoptera</taxon>
        <taxon>Hemiptera</taxon>
        <taxon>Heteroptera</taxon>
        <taxon>Panheteroptera</taxon>
        <taxon>Cimicomorpha</taxon>
        <taxon>Miridae</taxon>
        <taxon>Dicyphina</taxon>
        <taxon>Nesidiocoris</taxon>
    </lineage>
</organism>